<keyword evidence="2" id="KW-1133">Transmembrane helix</keyword>
<name>A0A223D0U8_9BACL</name>
<feature type="transmembrane region" description="Helical" evidence="2">
    <location>
        <begin position="66"/>
        <end position="83"/>
    </location>
</feature>
<feature type="transmembrane region" description="Helical" evidence="2">
    <location>
        <begin position="89"/>
        <end position="106"/>
    </location>
</feature>
<dbReference type="EMBL" id="CP022657">
    <property type="protein sequence ID" value="ASS74936.1"/>
    <property type="molecule type" value="Genomic_DNA"/>
</dbReference>
<protein>
    <recommendedName>
        <fullName evidence="3">Prepilin type IV endopeptidase peptidase domain-containing protein</fullName>
    </recommendedName>
</protein>
<dbReference type="PANTHER" id="PTHR30487">
    <property type="entry name" value="TYPE 4 PREPILIN-LIKE PROTEINS LEADER PEPTIDE-PROCESSING ENZYME"/>
    <property type="match status" value="1"/>
</dbReference>
<keyword evidence="2" id="KW-0472">Membrane</keyword>
<feature type="transmembrane region" description="Helical" evidence="2">
    <location>
        <begin position="36"/>
        <end position="54"/>
    </location>
</feature>
<proteinExistence type="inferred from homology"/>
<evidence type="ECO:0000256" key="1">
    <source>
        <dbReference type="ARBA" id="ARBA00005801"/>
    </source>
</evidence>
<accession>A0A223D0U8</accession>
<dbReference type="GO" id="GO:0005886">
    <property type="term" value="C:plasma membrane"/>
    <property type="evidence" value="ECO:0007669"/>
    <property type="project" value="TreeGrafter"/>
</dbReference>
<dbReference type="InterPro" id="IPR050882">
    <property type="entry name" value="Prepilin_peptidase/N-MTase"/>
</dbReference>
<dbReference type="PANTHER" id="PTHR30487:SF0">
    <property type="entry name" value="PREPILIN LEADER PEPTIDASE_N-METHYLTRANSFERASE-RELATED"/>
    <property type="match status" value="1"/>
</dbReference>
<keyword evidence="5" id="KW-1185">Reference proteome</keyword>
<dbReference type="Pfam" id="PF01478">
    <property type="entry name" value="Peptidase_A24"/>
    <property type="match status" value="1"/>
</dbReference>
<dbReference type="RefSeq" id="WP_094236185.1">
    <property type="nucleotide sequence ID" value="NZ_CP022657.1"/>
</dbReference>
<gene>
    <name evidence="4" type="ORF">CIG75_08035</name>
</gene>
<feature type="domain" description="Prepilin type IV endopeptidase peptidase" evidence="3">
    <location>
        <begin position="45"/>
        <end position="146"/>
    </location>
</feature>
<dbReference type="AlphaFoldDB" id="A0A223D0U8"/>
<feature type="transmembrane region" description="Helical" evidence="2">
    <location>
        <begin position="12"/>
        <end position="30"/>
    </location>
</feature>
<dbReference type="OrthoDB" id="9789291at2"/>
<organism evidence="4 5">
    <name type="scientific">Tumebacillus algifaecis</name>
    <dbReference type="NCBI Taxonomy" id="1214604"/>
    <lineage>
        <taxon>Bacteria</taxon>
        <taxon>Bacillati</taxon>
        <taxon>Bacillota</taxon>
        <taxon>Bacilli</taxon>
        <taxon>Bacillales</taxon>
        <taxon>Alicyclobacillaceae</taxon>
        <taxon>Tumebacillus</taxon>
    </lineage>
</organism>
<dbReference type="Gene3D" id="1.20.120.1220">
    <property type="match status" value="1"/>
</dbReference>
<comment type="similarity">
    <text evidence="1">Belongs to the peptidase A24 family.</text>
</comment>
<dbReference type="Proteomes" id="UP000214688">
    <property type="component" value="Chromosome"/>
</dbReference>
<dbReference type="GO" id="GO:0004190">
    <property type="term" value="F:aspartic-type endopeptidase activity"/>
    <property type="evidence" value="ECO:0007669"/>
    <property type="project" value="InterPro"/>
</dbReference>
<keyword evidence="2" id="KW-0812">Transmembrane</keyword>
<reference evidence="4 5" key="1">
    <citation type="journal article" date="2015" name="Int. J. Syst. Evol. Microbiol.">
        <title>Tumebacillus algifaecis sp. nov., isolated from decomposing algal scum.</title>
        <authorList>
            <person name="Wu Y.F."/>
            <person name="Zhang B."/>
            <person name="Xing P."/>
            <person name="Wu Q.L."/>
            <person name="Liu S.J."/>
        </authorList>
    </citation>
    <scope>NUCLEOTIDE SEQUENCE [LARGE SCALE GENOMIC DNA]</scope>
    <source>
        <strain evidence="4 5">THMBR28</strain>
    </source>
</reference>
<feature type="transmembrane region" description="Helical" evidence="2">
    <location>
        <begin position="118"/>
        <end position="139"/>
    </location>
</feature>
<dbReference type="GO" id="GO:0006465">
    <property type="term" value="P:signal peptide processing"/>
    <property type="evidence" value="ECO:0007669"/>
    <property type="project" value="TreeGrafter"/>
</dbReference>
<evidence type="ECO:0000259" key="3">
    <source>
        <dbReference type="Pfam" id="PF01478"/>
    </source>
</evidence>
<dbReference type="InterPro" id="IPR000045">
    <property type="entry name" value="Prepilin_IV_endopep_pep"/>
</dbReference>
<dbReference type="KEGG" id="tab:CIG75_08035"/>
<sequence>MGMVKLWEGRQRGYQWLGAALAAVVMPVVIYQGGMARETVVVGTLFLLLVVLTVTDLKSMLMPNRIVFPAFGVLLVLRFALQPELWREALAGLVVGGLILTLLGLCSNGMGGGDVKVFALIGLVVGVKGVLFAIFYSSLYGTLIGLPLRWTGRIKPRQHIPFGPFILLGTLTAWACGDRIWHWYLMQLS</sequence>
<evidence type="ECO:0000313" key="5">
    <source>
        <dbReference type="Proteomes" id="UP000214688"/>
    </source>
</evidence>
<evidence type="ECO:0000256" key="2">
    <source>
        <dbReference type="SAM" id="Phobius"/>
    </source>
</evidence>
<evidence type="ECO:0000313" key="4">
    <source>
        <dbReference type="EMBL" id="ASS74936.1"/>
    </source>
</evidence>
<feature type="transmembrane region" description="Helical" evidence="2">
    <location>
        <begin position="159"/>
        <end position="177"/>
    </location>
</feature>